<evidence type="ECO:0000313" key="3">
    <source>
        <dbReference type="Proteomes" id="UP000274033"/>
    </source>
</evidence>
<evidence type="ECO:0008006" key="4">
    <source>
        <dbReference type="Google" id="ProtNLM"/>
    </source>
</evidence>
<name>A0A3N9UER5_9BACI</name>
<evidence type="ECO:0000313" key="2">
    <source>
        <dbReference type="EMBL" id="RQW74671.1"/>
    </source>
</evidence>
<dbReference type="OrthoDB" id="2357451at2"/>
<dbReference type="EMBL" id="RRCT01000008">
    <property type="protein sequence ID" value="RQW74671.1"/>
    <property type="molecule type" value="Genomic_DNA"/>
</dbReference>
<proteinExistence type="predicted"/>
<protein>
    <recommendedName>
        <fullName evidence="4">DUF5412 domain-containing protein</fullName>
    </recommendedName>
</protein>
<keyword evidence="1" id="KW-0812">Transmembrane</keyword>
<evidence type="ECO:0000256" key="1">
    <source>
        <dbReference type="SAM" id="Phobius"/>
    </source>
</evidence>
<dbReference type="Proteomes" id="UP000274033">
    <property type="component" value="Unassembled WGS sequence"/>
</dbReference>
<organism evidence="2 3">
    <name type="scientific">Lysinibacillus composti</name>
    <dbReference type="NCBI Taxonomy" id="720633"/>
    <lineage>
        <taxon>Bacteria</taxon>
        <taxon>Bacillati</taxon>
        <taxon>Bacillota</taxon>
        <taxon>Bacilli</taxon>
        <taxon>Bacillales</taxon>
        <taxon>Bacillaceae</taxon>
        <taxon>Lysinibacillus</taxon>
    </lineage>
</organism>
<keyword evidence="3" id="KW-1185">Reference proteome</keyword>
<keyword evidence="1" id="KW-0472">Membrane</keyword>
<dbReference type="Pfam" id="PF17428">
    <property type="entry name" value="DUF5412"/>
    <property type="match status" value="1"/>
</dbReference>
<sequence>MNKRKVIIITILSPIVIIVSLFLILNSYISVDLKELNGKGELEESFISPNGQYQANSYIINEGGATVAFQNRVSVTSITDENKEFDDETIYWLYRAEDLIIEWQDNNTIVISNETNGDKIIDINDPTTYFNYKDDL</sequence>
<dbReference type="InterPro" id="IPR035406">
    <property type="entry name" value="DUF5412"/>
</dbReference>
<keyword evidence="1" id="KW-1133">Transmembrane helix</keyword>
<reference evidence="2 3" key="1">
    <citation type="journal article" date="2013" name="J. Microbiol.">
        <title>Lysinibacillus chungkukjangi sp. nov., isolated from Chungkukjang, Korean fermented soybean food.</title>
        <authorList>
            <person name="Kim S.J."/>
            <person name="Jang Y.H."/>
            <person name="Hamada M."/>
            <person name="Ahn J.H."/>
            <person name="Weon H.Y."/>
            <person name="Suzuki K."/>
            <person name="Whang K.S."/>
            <person name="Kwon S.W."/>
        </authorList>
    </citation>
    <scope>NUCLEOTIDE SEQUENCE [LARGE SCALE GENOMIC DNA]</scope>
    <source>
        <strain evidence="2 3">MCCC 1A12701</strain>
    </source>
</reference>
<feature type="transmembrane region" description="Helical" evidence="1">
    <location>
        <begin position="6"/>
        <end position="29"/>
    </location>
</feature>
<dbReference type="AlphaFoldDB" id="A0A3N9UER5"/>
<dbReference type="RefSeq" id="WP_124764499.1">
    <property type="nucleotide sequence ID" value="NZ_JAFBDY010000007.1"/>
</dbReference>
<accession>A0A3N9UER5</accession>
<gene>
    <name evidence="2" type="ORF">EBB45_10605</name>
</gene>
<comment type="caution">
    <text evidence="2">The sequence shown here is derived from an EMBL/GenBank/DDBJ whole genome shotgun (WGS) entry which is preliminary data.</text>
</comment>